<dbReference type="InterPro" id="IPR023795">
    <property type="entry name" value="Serpin_CS"/>
</dbReference>
<feature type="non-terminal residue" evidence="1">
    <location>
        <position position="1"/>
    </location>
</feature>
<sequence>VSIEYNSQEDAYVMEVFEVFSSLFTTPSIKLAEGKEHMYPVKSFLMKCILRLNASETTIESNAPSGAKNLAFDRPFVLMILTRNTSVPLMLANYISPKDHLRELEQLERKLKAEQHMDL</sequence>
<dbReference type="PROSITE" id="PS00284">
    <property type="entry name" value="SERPIN"/>
    <property type="match status" value="1"/>
</dbReference>
<evidence type="ECO:0000313" key="1">
    <source>
        <dbReference type="EMBL" id="ACU30990.1"/>
    </source>
</evidence>
<dbReference type="AlphaFoldDB" id="C6ZQY6"/>
<reference evidence="1" key="1">
    <citation type="journal article" date="2010" name="J. Med. Entomol.">
        <title>The salivary gland transcriptome of the eastern tree hole mosquito, Ochlerotatus triseriatus.</title>
        <authorList>
            <person name="Calvo E."/>
            <person name="Sanchez-Vargas I."/>
            <person name="Kotsyfakis M."/>
            <person name="Favreau A.J."/>
            <person name="Barbian K.D."/>
            <person name="Pham V.M."/>
            <person name="Olson K.E."/>
            <person name="Ribeiro J.M."/>
        </authorList>
    </citation>
    <scope>NUCLEOTIDE SEQUENCE</scope>
    <source>
        <tissue evidence="1">Salivary glands</tissue>
    </source>
</reference>
<name>C6ZQY6_OCHTR</name>
<proteinExistence type="evidence at transcript level"/>
<dbReference type="InterPro" id="IPR036186">
    <property type="entry name" value="Serpin_sf"/>
</dbReference>
<dbReference type="EMBL" id="EZ114937">
    <property type="protein sequence ID" value="ACU30990.1"/>
    <property type="molecule type" value="mRNA"/>
</dbReference>
<dbReference type="SUPFAM" id="SSF56574">
    <property type="entry name" value="Serpins"/>
    <property type="match status" value="1"/>
</dbReference>
<accession>C6ZQY6</accession>
<protein>
    <submittedName>
        <fullName evidence="1">Putative serpin protein</fullName>
    </submittedName>
</protein>
<organism evidence="1">
    <name type="scientific">Ochlerotatus triseriatus</name>
    <name type="common">Eastern treehole mosquito</name>
    <name type="synonym">Aedes triseriatus</name>
    <dbReference type="NCBI Taxonomy" id="7162"/>
    <lineage>
        <taxon>Eukaryota</taxon>
        <taxon>Metazoa</taxon>
        <taxon>Ecdysozoa</taxon>
        <taxon>Arthropoda</taxon>
        <taxon>Hexapoda</taxon>
        <taxon>Insecta</taxon>
        <taxon>Pterygota</taxon>
        <taxon>Neoptera</taxon>
        <taxon>Endopterygota</taxon>
        <taxon>Diptera</taxon>
        <taxon>Nematocera</taxon>
        <taxon>Culicoidea</taxon>
        <taxon>Culicidae</taxon>
        <taxon>Culicinae</taxon>
        <taxon>Aedini</taxon>
        <taxon>Ochlerotatus</taxon>
        <taxon>Protomacleaya</taxon>
    </lineage>
</organism>